<dbReference type="PANTHER" id="PTHR21193">
    <property type="entry name" value="OXIDOREDUCTASE-LIKE DOMAIN-CONTAINING PROTEIN 1"/>
    <property type="match status" value="1"/>
</dbReference>
<dbReference type="InterPro" id="IPR019180">
    <property type="entry name" value="Oxidoreductase-like_N"/>
</dbReference>
<dbReference type="RefSeq" id="WP_138985990.1">
    <property type="nucleotide sequence ID" value="NZ_CP043869.1"/>
</dbReference>
<feature type="domain" description="Oxidoreductase-like" evidence="2">
    <location>
        <begin position="3"/>
        <end position="39"/>
    </location>
</feature>
<accession>A0A5P1R6J2</accession>
<keyword evidence="4" id="KW-1185">Reference proteome</keyword>
<dbReference type="OrthoDB" id="6650029at2"/>
<organism evidence="3 4">
    <name type="scientific">Neptunomonas concharum</name>
    <dbReference type="NCBI Taxonomy" id="1031538"/>
    <lineage>
        <taxon>Bacteria</taxon>
        <taxon>Pseudomonadati</taxon>
        <taxon>Pseudomonadota</taxon>
        <taxon>Gammaproteobacteria</taxon>
        <taxon>Oceanospirillales</taxon>
        <taxon>Oceanospirillaceae</taxon>
        <taxon>Neptunomonas</taxon>
    </lineage>
</organism>
<dbReference type="InterPro" id="IPR039251">
    <property type="entry name" value="OXLD1"/>
</dbReference>
<sequence>MADKPQPPGEYDCCESGCDPCVWDTYYEDLKEWQAAEKARKEQESPSGEGAQPKE</sequence>
<dbReference type="KEGG" id="ncu:F0U83_00430"/>
<feature type="region of interest" description="Disordered" evidence="1">
    <location>
        <begin position="35"/>
        <end position="55"/>
    </location>
</feature>
<feature type="compositionally biased region" description="Basic and acidic residues" evidence="1">
    <location>
        <begin position="35"/>
        <end position="44"/>
    </location>
</feature>
<dbReference type="Proteomes" id="UP000324760">
    <property type="component" value="Chromosome"/>
</dbReference>
<proteinExistence type="predicted"/>
<evidence type="ECO:0000313" key="3">
    <source>
        <dbReference type="EMBL" id="QEQ95288.1"/>
    </source>
</evidence>
<evidence type="ECO:0000256" key="1">
    <source>
        <dbReference type="SAM" id="MobiDB-lite"/>
    </source>
</evidence>
<gene>
    <name evidence="3" type="ORF">F0U83_00430</name>
</gene>
<evidence type="ECO:0000313" key="4">
    <source>
        <dbReference type="Proteomes" id="UP000324760"/>
    </source>
</evidence>
<protein>
    <recommendedName>
        <fullName evidence="2">Oxidoreductase-like domain-containing protein</fullName>
    </recommendedName>
</protein>
<dbReference type="PANTHER" id="PTHR21193:SF3">
    <property type="entry name" value="OXIDOREDUCTASE-LIKE DOMAIN-CONTAINING PROTEIN 1"/>
    <property type="match status" value="1"/>
</dbReference>
<dbReference type="EMBL" id="CP043869">
    <property type="protein sequence ID" value="QEQ95288.1"/>
    <property type="molecule type" value="Genomic_DNA"/>
</dbReference>
<dbReference type="AlphaFoldDB" id="A0A5P1R6J2"/>
<reference evidence="3 4" key="1">
    <citation type="journal article" date="2019" name="Biochem. Eng. J.">
        <title>Metabolic engineering of the marine bacteria Neptunomonas concharum for the production of acetoin and meso-2,3-butanediol from acetate.</title>
        <authorList>
            <person name="Li W."/>
            <person name="Pu N."/>
            <person name="Liu C.-X."/>
            <person name="Yuan Q.-P."/>
            <person name="Li Z.-J."/>
        </authorList>
    </citation>
    <scope>NUCLEOTIDE SEQUENCE [LARGE SCALE GENOMIC DNA]</scope>
    <source>
        <strain evidence="3 4">JCM17730</strain>
    </source>
</reference>
<name>A0A5P1R6J2_9GAMM</name>
<evidence type="ECO:0000259" key="2">
    <source>
        <dbReference type="Pfam" id="PF09791"/>
    </source>
</evidence>
<dbReference type="Pfam" id="PF09791">
    <property type="entry name" value="Oxidored-like"/>
    <property type="match status" value="1"/>
</dbReference>